<dbReference type="RefSeq" id="WP_376811219.1">
    <property type="nucleotide sequence ID" value="NZ_JBHSDY010000001.1"/>
</dbReference>
<reference evidence="3" key="1">
    <citation type="journal article" date="2019" name="Int. J. Syst. Evol. Microbiol.">
        <title>The Global Catalogue of Microorganisms (GCM) 10K type strain sequencing project: providing services to taxonomists for standard genome sequencing and annotation.</title>
        <authorList>
            <consortium name="The Broad Institute Genomics Platform"/>
            <consortium name="The Broad Institute Genome Sequencing Center for Infectious Disease"/>
            <person name="Wu L."/>
            <person name="Ma J."/>
        </authorList>
    </citation>
    <scope>NUCLEOTIDE SEQUENCE [LARGE SCALE GENOMIC DNA]</scope>
    <source>
        <strain evidence="3">CGMCC 1.19029</strain>
    </source>
</reference>
<evidence type="ECO:0000313" key="3">
    <source>
        <dbReference type="Proteomes" id="UP001595756"/>
    </source>
</evidence>
<protein>
    <submittedName>
        <fullName evidence="2">Hydroxymethylpyrimidine/phosphomethylpyrimidine kinase</fullName>
    </submittedName>
</protein>
<keyword evidence="3" id="KW-1185">Reference proteome</keyword>
<comment type="caution">
    <text evidence="2">The sequence shown here is derived from an EMBL/GenBank/DDBJ whole genome shotgun (WGS) entry which is preliminary data.</text>
</comment>
<dbReference type="SUPFAM" id="SSF53613">
    <property type="entry name" value="Ribokinase-like"/>
    <property type="match status" value="1"/>
</dbReference>
<proteinExistence type="predicted"/>
<dbReference type="PANTHER" id="PTHR20858">
    <property type="entry name" value="PHOSPHOMETHYLPYRIMIDINE KINASE"/>
    <property type="match status" value="1"/>
</dbReference>
<dbReference type="InterPro" id="IPR029056">
    <property type="entry name" value="Ribokinase-like"/>
</dbReference>
<evidence type="ECO:0000259" key="1">
    <source>
        <dbReference type="Pfam" id="PF08543"/>
    </source>
</evidence>
<organism evidence="2 3">
    <name type="scientific">Castellaniella hirudinis</name>
    <dbReference type="NCBI Taxonomy" id="1144617"/>
    <lineage>
        <taxon>Bacteria</taxon>
        <taxon>Pseudomonadati</taxon>
        <taxon>Pseudomonadota</taxon>
        <taxon>Betaproteobacteria</taxon>
        <taxon>Burkholderiales</taxon>
        <taxon>Alcaligenaceae</taxon>
        <taxon>Castellaniella</taxon>
    </lineage>
</organism>
<keyword evidence="2" id="KW-0418">Kinase</keyword>
<keyword evidence="2" id="KW-0808">Transferase</keyword>
<dbReference type="PANTHER" id="PTHR20858:SF17">
    <property type="entry name" value="HYDROXYMETHYLPYRIMIDINE_PHOSPHOMETHYLPYRIMIDINE KINASE THI20-RELATED"/>
    <property type="match status" value="1"/>
</dbReference>
<dbReference type="EMBL" id="JBHSDY010000001">
    <property type="protein sequence ID" value="MFC4296634.1"/>
    <property type="molecule type" value="Genomic_DNA"/>
</dbReference>
<dbReference type="Gene3D" id="3.40.1190.20">
    <property type="match status" value="1"/>
</dbReference>
<evidence type="ECO:0000313" key="2">
    <source>
        <dbReference type="EMBL" id="MFC4296634.1"/>
    </source>
</evidence>
<accession>A0ABV8RTJ0</accession>
<dbReference type="InterPro" id="IPR013749">
    <property type="entry name" value="PM/HMP-P_kinase-1"/>
</dbReference>
<sequence>MPAPDSPAIPLPLIFGPFDPSGASHLPIDAVICAGLGTHAGSVATAIHVQDTAGTETIQRLAPDLVDDQARCLLEDMAIGALKIGPQYDPETISTLAQIAADYSALPLVLQLCAPPPIPDLEDLDPEETVGALLELLLPQAHLVVVDARLPELWAGQGLLSSTRAADPIAALHELGAPLVLCCNAALGPGLNGLVLHTQDQAGRRWPWPTPRVRAGDAESLLATVLCCLLARGLDPDEAVSQAVTTATALLERHFHPGMGQRILLHAAPLQT</sequence>
<dbReference type="GO" id="GO:0016301">
    <property type="term" value="F:kinase activity"/>
    <property type="evidence" value="ECO:0007669"/>
    <property type="project" value="UniProtKB-KW"/>
</dbReference>
<gene>
    <name evidence="2" type="ORF">ACFO0J_01100</name>
</gene>
<dbReference type="Proteomes" id="UP001595756">
    <property type="component" value="Unassembled WGS sequence"/>
</dbReference>
<dbReference type="Pfam" id="PF08543">
    <property type="entry name" value="Phos_pyr_kin"/>
    <property type="match status" value="1"/>
</dbReference>
<feature type="domain" description="Pyridoxamine kinase/Phosphomethylpyrimidine kinase" evidence="1">
    <location>
        <begin position="19"/>
        <end position="261"/>
    </location>
</feature>
<name>A0ABV8RTJ0_9BURK</name>